<gene>
    <name evidence="1" type="ORF">CEXT_522091</name>
</gene>
<dbReference type="Proteomes" id="UP001054945">
    <property type="component" value="Unassembled WGS sequence"/>
</dbReference>
<reference evidence="1 2" key="1">
    <citation type="submission" date="2021-06" db="EMBL/GenBank/DDBJ databases">
        <title>Caerostris extrusa draft genome.</title>
        <authorList>
            <person name="Kono N."/>
            <person name="Arakawa K."/>
        </authorList>
    </citation>
    <scope>NUCLEOTIDE SEQUENCE [LARGE SCALE GENOMIC DNA]</scope>
</reference>
<dbReference type="EMBL" id="BPLR01001169">
    <property type="protein sequence ID" value="GIZ00539.1"/>
    <property type="molecule type" value="Genomic_DNA"/>
</dbReference>
<accession>A0AAV4Y1Y2</accession>
<organism evidence="1 2">
    <name type="scientific">Caerostris extrusa</name>
    <name type="common">Bark spider</name>
    <name type="synonym">Caerostris bankana</name>
    <dbReference type="NCBI Taxonomy" id="172846"/>
    <lineage>
        <taxon>Eukaryota</taxon>
        <taxon>Metazoa</taxon>
        <taxon>Ecdysozoa</taxon>
        <taxon>Arthropoda</taxon>
        <taxon>Chelicerata</taxon>
        <taxon>Arachnida</taxon>
        <taxon>Araneae</taxon>
        <taxon>Araneomorphae</taxon>
        <taxon>Entelegynae</taxon>
        <taxon>Araneoidea</taxon>
        <taxon>Araneidae</taxon>
        <taxon>Caerostris</taxon>
    </lineage>
</organism>
<dbReference type="AlphaFoldDB" id="A0AAV4Y1Y2"/>
<keyword evidence="2" id="KW-1185">Reference proteome</keyword>
<name>A0AAV4Y1Y2_CAEEX</name>
<evidence type="ECO:0000313" key="2">
    <source>
        <dbReference type="Proteomes" id="UP001054945"/>
    </source>
</evidence>
<comment type="caution">
    <text evidence="1">The sequence shown here is derived from an EMBL/GenBank/DDBJ whole genome shotgun (WGS) entry which is preliminary data.</text>
</comment>
<proteinExistence type="predicted"/>
<sequence>MGLFSIDSTICRAVTTAFYQQPFLVQASFSCNGTILGQQRGNSPLMKIIYISSFDDATRLISFATLVKKINELFTGRICMLMIASDHYVYESKFASKKLTRLFE</sequence>
<evidence type="ECO:0000313" key="1">
    <source>
        <dbReference type="EMBL" id="GIZ00539.1"/>
    </source>
</evidence>
<protein>
    <submittedName>
        <fullName evidence="1">Uncharacterized protein</fullName>
    </submittedName>
</protein>